<reference evidence="2 3" key="1">
    <citation type="submission" date="2018-03" db="EMBL/GenBank/DDBJ databases">
        <title>Genomic Encyclopedia of Archaeal and Bacterial Type Strains, Phase II (KMG-II): from individual species to whole genera.</title>
        <authorList>
            <person name="Goeker M."/>
        </authorList>
    </citation>
    <scope>NUCLEOTIDE SEQUENCE [LARGE SCALE GENOMIC DNA]</scope>
    <source>
        <strain evidence="2 3">DSM 29318</strain>
    </source>
</reference>
<keyword evidence="3" id="KW-1185">Reference proteome</keyword>
<dbReference type="OrthoDB" id="1113830at2"/>
<dbReference type="GO" id="GO:0016746">
    <property type="term" value="F:acyltransferase activity"/>
    <property type="evidence" value="ECO:0007669"/>
    <property type="project" value="InterPro"/>
</dbReference>
<dbReference type="Proteomes" id="UP000238801">
    <property type="component" value="Unassembled WGS sequence"/>
</dbReference>
<organism evidence="2 3">
    <name type="scientific">Hasllibacter halocynthiae</name>
    <dbReference type="NCBI Taxonomy" id="595589"/>
    <lineage>
        <taxon>Bacteria</taxon>
        <taxon>Pseudomonadati</taxon>
        <taxon>Pseudomonadota</taxon>
        <taxon>Alphaproteobacteria</taxon>
        <taxon>Rhodobacterales</taxon>
        <taxon>Roseobacteraceae</taxon>
        <taxon>Hasllibacter</taxon>
    </lineage>
</organism>
<dbReference type="SMART" id="SM00563">
    <property type="entry name" value="PlsC"/>
    <property type="match status" value="1"/>
</dbReference>
<dbReference type="EMBL" id="PVTT01000001">
    <property type="protein sequence ID" value="PRY95553.1"/>
    <property type="molecule type" value="Genomic_DNA"/>
</dbReference>
<dbReference type="AlphaFoldDB" id="A0A2T0X9F6"/>
<proteinExistence type="predicted"/>
<dbReference type="RefSeq" id="WP_106159919.1">
    <property type="nucleotide sequence ID" value="NZ_PVTT01000001.1"/>
</dbReference>
<evidence type="ECO:0000313" key="2">
    <source>
        <dbReference type="EMBL" id="PRY95553.1"/>
    </source>
</evidence>
<feature type="domain" description="Phospholipid/glycerol acyltransferase" evidence="1">
    <location>
        <begin position="82"/>
        <end position="204"/>
    </location>
</feature>
<accession>A0A2T0X9F6</accession>
<sequence length="291" mass="32792">MSETIRERLDPLILERAPWLRRRIAAAPRWVLDRMLGYHHALEVGAEMDPLPGPEIMARVGERLAKRVEVHGLGHVPAEGPVMLVANHPTGIGDGVILHRLLAPTRPDLYFMANADILRVLPQLAHMIVPVEWREDRRSRASARQTLLDLKKACEGGRLGIVFPSGRLAERRGLTLHERPWMHSAAAMARKFDMPVVPVHVTARNSALFYALDAAHPTLRDVTLFHETLNKDRQRYRVAFGPPVLQRDLPASPEEATRILREGVLALAPPHVPLGSRWMPDFRRASFPLRA</sequence>
<protein>
    <submittedName>
        <fullName evidence="2">Putative hemolysin</fullName>
    </submittedName>
</protein>
<evidence type="ECO:0000313" key="3">
    <source>
        <dbReference type="Proteomes" id="UP000238801"/>
    </source>
</evidence>
<comment type="caution">
    <text evidence="2">The sequence shown here is derived from an EMBL/GenBank/DDBJ whole genome shotgun (WGS) entry which is preliminary data.</text>
</comment>
<dbReference type="InterPro" id="IPR002123">
    <property type="entry name" value="Plipid/glycerol_acylTrfase"/>
</dbReference>
<dbReference type="Pfam" id="PF01553">
    <property type="entry name" value="Acyltransferase"/>
    <property type="match status" value="1"/>
</dbReference>
<dbReference type="SUPFAM" id="SSF69593">
    <property type="entry name" value="Glycerol-3-phosphate (1)-acyltransferase"/>
    <property type="match status" value="1"/>
</dbReference>
<name>A0A2T0X9F6_9RHOB</name>
<evidence type="ECO:0000259" key="1">
    <source>
        <dbReference type="SMART" id="SM00563"/>
    </source>
</evidence>
<gene>
    <name evidence="2" type="ORF">BCF33_1174</name>
</gene>